<keyword evidence="3" id="KW-1185">Reference proteome</keyword>
<keyword evidence="1" id="KW-0812">Transmembrane</keyword>
<comment type="caution">
    <text evidence="2">The sequence shown here is derived from an EMBL/GenBank/DDBJ whole genome shotgun (WGS) entry which is preliminary data.</text>
</comment>
<dbReference type="EMBL" id="BMKK01000007">
    <property type="protein sequence ID" value="GGD67817.1"/>
    <property type="molecule type" value="Genomic_DNA"/>
</dbReference>
<keyword evidence="1" id="KW-0472">Membrane</keyword>
<sequence>MKPVNTARKILLRVLYGFIFFSIVVTLIGIWGLKPLLSSRIKEAILTSTNGLYQIDFKGIQYSPMTGNAEIRAVTWMADSMLFDKLRNEEKLPNNVFKCEIEKIKLTGLKPWTIIFSKKLNISTISVENPFIEILHEKHAYNNSNKAKTPYQAISRFVESFSVDKINLENISLTYTNLSKSKRTKSSRIASLDLEVSNLLIDSLSHKDTARFYYSKECIVRLKKLEFPSADSLNTFRLNTLEFSSENRTLTIQKLALEPHYKPFEYGNRSNGNDRVEVLCEAIKVSNIDLEKLLDEKKIYAKELSIDKGRLNVFSDERPFIRPAKINYRLYPHQAFAQLNLKFNIQKISLQQINITFSQYNPETRLTGYLYFNNIKGKLLNVTNDTLPLQQNPICEAYLSTRFMKKNPVNLTFNFNLKDPKGAFRCKGEVSPMPLSDLNQVTNALAKAKVDSGILDSFSFNLQGDKYGLRGPVTFLYHDLKVSLMKEQEKTKVMKIKKLLSFFANKSVLKSSNPIRNKPVKTVAVNFQRNPKKGFFTTFWQALLEGIRGTVM</sequence>
<feature type="transmembrane region" description="Helical" evidence="1">
    <location>
        <begin position="12"/>
        <end position="33"/>
    </location>
</feature>
<name>A0A916YYY9_9BACT</name>
<evidence type="ECO:0000313" key="3">
    <source>
        <dbReference type="Proteomes" id="UP000609064"/>
    </source>
</evidence>
<dbReference type="AlphaFoldDB" id="A0A916YYY9"/>
<gene>
    <name evidence="2" type="ORF">GCM10011514_34900</name>
</gene>
<evidence type="ECO:0000313" key="2">
    <source>
        <dbReference type="EMBL" id="GGD67817.1"/>
    </source>
</evidence>
<proteinExistence type="predicted"/>
<protein>
    <recommendedName>
        <fullName evidence="4">DUF748 domain-containing protein</fullName>
    </recommendedName>
</protein>
<reference evidence="2" key="1">
    <citation type="journal article" date="2014" name="Int. J. Syst. Evol. Microbiol.">
        <title>Complete genome sequence of Corynebacterium casei LMG S-19264T (=DSM 44701T), isolated from a smear-ripened cheese.</title>
        <authorList>
            <consortium name="US DOE Joint Genome Institute (JGI-PGF)"/>
            <person name="Walter F."/>
            <person name="Albersmeier A."/>
            <person name="Kalinowski J."/>
            <person name="Ruckert C."/>
        </authorList>
    </citation>
    <scope>NUCLEOTIDE SEQUENCE</scope>
    <source>
        <strain evidence="2">CGMCC 1.15958</strain>
    </source>
</reference>
<organism evidence="2 3">
    <name type="scientific">Emticicia aquatilis</name>
    <dbReference type="NCBI Taxonomy" id="1537369"/>
    <lineage>
        <taxon>Bacteria</taxon>
        <taxon>Pseudomonadati</taxon>
        <taxon>Bacteroidota</taxon>
        <taxon>Cytophagia</taxon>
        <taxon>Cytophagales</taxon>
        <taxon>Leadbetterellaceae</taxon>
        <taxon>Emticicia</taxon>
    </lineage>
</organism>
<evidence type="ECO:0008006" key="4">
    <source>
        <dbReference type="Google" id="ProtNLM"/>
    </source>
</evidence>
<evidence type="ECO:0000256" key="1">
    <source>
        <dbReference type="SAM" id="Phobius"/>
    </source>
</evidence>
<dbReference type="RefSeq" id="WP_188767793.1">
    <property type="nucleotide sequence ID" value="NZ_BMKK01000007.1"/>
</dbReference>
<reference evidence="2" key="2">
    <citation type="submission" date="2020-09" db="EMBL/GenBank/DDBJ databases">
        <authorList>
            <person name="Sun Q."/>
            <person name="Zhou Y."/>
        </authorList>
    </citation>
    <scope>NUCLEOTIDE SEQUENCE</scope>
    <source>
        <strain evidence="2">CGMCC 1.15958</strain>
    </source>
</reference>
<dbReference type="Proteomes" id="UP000609064">
    <property type="component" value="Unassembled WGS sequence"/>
</dbReference>
<keyword evidence="1" id="KW-1133">Transmembrane helix</keyword>
<accession>A0A916YYY9</accession>